<dbReference type="EMBL" id="JBANDX010000267">
    <property type="protein sequence ID" value="MEL0611424.1"/>
    <property type="molecule type" value="Genomic_DNA"/>
</dbReference>
<protein>
    <submittedName>
        <fullName evidence="4">Signal recognition particle protein</fullName>
    </submittedName>
</protein>
<dbReference type="InterPro" id="IPR027417">
    <property type="entry name" value="P-loop_NTPase"/>
</dbReference>
<dbReference type="Proteomes" id="UP001377160">
    <property type="component" value="Unassembled WGS sequence"/>
</dbReference>
<feature type="non-terminal residue" evidence="4">
    <location>
        <position position="71"/>
    </location>
</feature>
<feature type="non-terminal residue" evidence="4">
    <location>
        <position position="1"/>
    </location>
</feature>
<dbReference type="Gene3D" id="3.40.50.300">
    <property type="entry name" value="P-loop containing nucleotide triphosphate hydrolases"/>
    <property type="match status" value="1"/>
</dbReference>
<dbReference type="PANTHER" id="PTHR11564:SF5">
    <property type="entry name" value="SIGNAL RECOGNITION PARTICLE SUBUNIT SRP54"/>
    <property type="match status" value="1"/>
</dbReference>
<comment type="caution">
    <text evidence="4">The sequence shown here is derived from an EMBL/GenBank/DDBJ whole genome shotgun (WGS) entry which is preliminary data.</text>
</comment>
<keyword evidence="2" id="KW-0342">GTP-binding</keyword>
<evidence type="ECO:0000259" key="3">
    <source>
        <dbReference type="PROSITE" id="PS00300"/>
    </source>
</evidence>
<dbReference type="InterPro" id="IPR022941">
    <property type="entry name" value="SRP54"/>
</dbReference>
<organism evidence="4 5">
    <name type="scientific">Vibrio echinoideorum</name>
    <dbReference type="NCBI Taxonomy" id="2100116"/>
    <lineage>
        <taxon>Bacteria</taxon>
        <taxon>Pseudomonadati</taxon>
        <taxon>Pseudomonadota</taxon>
        <taxon>Gammaproteobacteria</taxon>
        <taxon>Vibrionales</taxon>
        <taxon>Vibrionaceae</taxon>
        <taxon>Vibrio</taxon>
    </lineage>
</organism>
<dbReference type="Pfam" id="PF00448">
    <property type="entry name" value="SRP54"/>
    <property type="match status" value="1"/>
</dbReference>
<evidence type="ECO:0000256" key="2">
    <source>
        <dbReference type="ARBA" id="ARBA00023134"/>
    </source>
</evidence>
<sequence length="71" mass="7603">VILTKVDVDARGGAALSVRHITGKPIIFLGVGEKTDALEPFHPVGVASRILGMGYVLSLIEDLQKFVDTEK</sequence>
<keyword evidence="1" id="KW-0547">Nucleotide-binding</keyword>
<dbReference type="PANTHER" id="PTHR11564">
    <property type="entry name" value="SIGNAL RECOGNITION PARTICLE 54K PROTEIN SRP54"/>
    <property type="match status" value="1"/>
</dbReference>
<keyword evidence="5" id="KW-1185">Reference proteome</keyword>
<evidence type="ECO:0000256" key="1">
    <source>
        <dbReference type="ARBA" id="ARBA00022741"/>
    </source>
</evidence>
<gene>
    <name evidence="4" type="ORF">V8Z71_24480</name>
</gene>
<reference evidence="4 5" key="1">
    <citation type="submission" date="2024-02" db="EMBL/GenBank/DDBJ databases">
        <title>Bacteria isolated from the canopy kelp, Nereocystis luetkeana.</title>
        <authorList>
            <person name="Pfister C.A."/>
            <person name="Younker I.T."/>
            <person name="Light S.H."/>
        </authorList>
    </citation>
    <scope>NUCLEOTIDE SEQUENCE [LARGE SCALE GENOMIC DNA]</scope>
    <source>
        <strain evidence="4 5">TI.1.15</strain>
    </source>
</reference>
<name>A0ABU9FYY7_9VIBR</name>
<accession>A0ABU9FYY7</accession>
<dbReference type="InterPro" id="IPR042101">
    <property type="entry name" value="SRP54_N_sf"/>
</dbReference>
<evidence type="ECO:0000313" key="5">
    <source>
        <dbReference type="Proteomes" id="UP001377160"/>
    </source>
</evidence>
<dbReference type="SUPFAM" id="SSF52540">
    <property type="entry name" value="P-loop containing nucleoside triphosphate hydrolases"/>
    <property type="match status" value="1"/>
</dbReference>
<dbReference type="InterPro" id="IPR000897">
    <property type="entry name" value="SRP54_GTPase_dom"/>
</dbReference>
<dbReference type="Gene3D" id="1.20.120.140">
    <property type="entry name" value="Signal recognition particle SRP54, nucleotide-binding domain"/>
    <property type="match status" value="1"/>
</dbReference>
<evidence type="ECO:0000313" key="4">
    <source>
        <dbReference type="EMBL" id="MEL0611424.1"/>
    </source>
</evidence>
<feature type="domain" description="SRP54-type proteins GTP-binding" evidence="3">
    <location>
        <begin position="25"/>
        <end position="38"/>
    </location>
</feature>
<proteinExistence type="predicted"/>
<dbReference type="PROSITE" id="PS00300">
    <property type="entry name" value="SRP54"/>
    <property type="match status" value="1"/>
</dbReference>